<dbReference type="InParanoid" id="Q23FX5"/>
<name>Q23FX5_TETTS</name>
<keyword evidence="2" id="KW-1185">Reference proteome</keyword>
<dbReference type="OrthoDB" id="412596at2759"/>
<evidence type="ECO:0000313" key="1">
    <source>
        <dbReference type="EMBL" id="EAR95485.2"/>
    </source>
</evidence>
<dbReference type="SUPFAM" id="SSF57889">
    <property type="entry name" value="Cysteine-rich domain"/>
    <property type="match status" value="1"/>
</dbReference>
<gene>
    <name evidence="1" type="ORF">TTHERM_00078890</name>
</gene>
<sequence length="257" mass="29959">MNYSFSDSNKMQEQLKRRFLIFGSENYLEHKSLFDEVCCQKCFELTLKMRQCKTCSKIYCSNCFDPQQAKMYCPNCGCNEEILIPNQKLMTLNQILFKCRYYTNGCQTKLNIESLFCHEEQCNFQKNVQNLKQLLQSSQSVSSSLTNSYQEGPKQLSTNNYASVRHPYTDVELVPMALFKDLLKELAVLKQVCAVNFKKRCNNGHELIYETRDANITREVVCDVCKQLPSNQSVGSYRCEACDFDRCEQCYLQSRLF</sequence>
<accession>Q23FX5</accession>
<dbReference type="EMBL" id="GG662704">
    <property type="protein sequence ID" value="EAR95485.2"/>
    <property type="molecule type" value="Genomic_DNA"/>
</dbReference>
<dbReference type="HOGENOM" id="CLU_1126447_0_0_1"/>
<dbReference type="InterPro" id="IPR046349">
    <property type="entry name" value="C1-like_sf"/>
</dbReference>
<dbReference type="AlphaFoldDB" id="Q23FX5"/>
<dbReference type="Gene3D" id="3.30.40.10">
    <property type="entry name" value="Zinc/RING finger domain, C3HC4 (zinc finger)"/>
    <property type="match status" value="1"/>
</dbReference>
<protein>
    <submittedName>
        <fullName evidence="1">Uncharacterized protein</fullName>
    </submittedName>
</protein>
<reference evidence="2" key="1">
    <citation type="journal article" date="2006" name="PLoS Biol.">
        <title>Macronuclear genome sequence of the ciliate Tetrahymena thermophila, a model eukaryote.</title>
        <authorList>
            <person name="Eisen J.A."/>
            <person name="Coyne R.S."/>
            <person name="Wu M."/>
            <person name="Wu D."/>
            <person name="Thiagarajan M."/>
            <person name="Wortman J.R."/>
            <person name="Badger J.H."/>
            <person name="Ren Q."/>
            <person name="Amedeo P."/>
            <person name="Jones K.M."/>
            <person name="Tallon L.J."/>
            <person name="Delcher A.L."/>
            <person name="Salzberg S.L."/>
            <person name="Silva J.C."/>
            <person name="Haas B.J."/>
            <person name="Majoros W.H."/>
            <person name="Farzad M."/>
            <person name="Carlton J.M."/>
            <person name="Smith R.K. Jr."/>
            <person name="Garg J."/>
            <person name="Pearlman R.E."/>
            <person name="Karrer K.M."/>
            <person name="Sun L."/>
            <person name="Manning G."/>
            <person name="Elde N.C."/>
            <person name="Turkewitz A.P."/>
            <person name="Asai D.J."/>
            <person name="Wilkes D.E."/>
            <person name="Wang Y."/>
            <person name="Cai H."/>
            <person name="Collins K."/>
            <person name="Stewart B.A."/>
            <person name="Lee S.R."/>
            <person name="Wilamowska K."/>
            <person name="Weinberg Z."/>
            <person name="Ruzzo W.L."/>
            <person name="Wloga D."/>
            <person name="Gaertig J."/>
            <person name="Frankel J."/>
            <person name="Tsao C.-C."/>
            <person name="Gorovsky M.A."/>
            <person name="Keeling P.J."/>
            <person name="Waller R.F."/>
            <person name="Patron N.J."/>
            <person name="Cherry J.M."/>
            <person name="Stover N.A."/>
            <person name="Krieger C.J."/>
            <person name="del Toro C."/>
            <person name="Ryder H.F."/>
            <person name="Williamson S.C."/>
            <person name="Barbeau R.A."/>
            <person name="Hamilton E.P."/>
            <person name="Orias E."/>
        </authorList>
    </citation>
    <scope>NUCLEOTIDE SEQUENCE [LARGE SCALE GENOMIC DNA]</scope>
    <source>
        <strain evidence="2">SB210</strain>
    </source>
</reference>
<dbReference type="RefSeq" id="XP_001015730.2">
    <property type="nucleotide sequence ID" value="XM_001015730.2"/>
</dbReference>
<organism evidence="1 2">
    <name type="scientific">Tetrahymena thermophila (strain SB210)</name>
    <dbReference type="NCBI Taxonomy" id="312017"/>
    <lineage>
        <taxon>Eukaryota</taxon>
        <taxon>Sar</taxon>
        <taxon>Alveolata</taxon>
        <taxon>Ciliophora</taxon>
        <taxon>Intramacronucleata</taxon>
        <taxon>Oligohymenophorea</taxon>
        <taxon>Hymenostomatida</taxon>
        <taxon>Tetrahymenina</taxon>
        <taxon>Tetrahymenidae</taxon>
        <taxon>Tetrahymena</taxon>
    </lineage>
</organism>
<proteinExistence type="predicted"/>
<dbReference type="Proteomes" id="UP000009168">
    <property type="component" value="Unassembled WGS sequence"/>
</dbReference>
<dbReference type="KEGG" id="tet:TTHERM_00078890"/>
<dbReference type="InterPro" id="IPR013083">
    <property type="entry name" value="Znf_RING/FYVE/PHD"/>
</dbReference>
<dbReference type="GeneID" id="7837035"/>
<evidence type="ECO:0000313" key="2">
    <source>
        <dbReference type="Proteomes" id="UP000009168"/>
    </source>
</evidence>